<dbReference type="InterPro" id="IPR011989">
    <property type="entry name" value="ARM-like"/>
</dbReference>
<name>A0A067K1Y3_JATCU</name>
<dbReference type="Gene3D" id="1.25.10.10">
    <property type="entry name" value="Leucine-rich Repeat Variant"/>
    <property type="match status" value="1"/>
</dbReference>
<dbReference type="SUPFAM" id="SSF48371">
    <property type="entry name" value="ARM repeat"/>
    <property type="match status" value="1"/>
</dbReference>
<evidence type="ECO:0000256" key="1">
    <source>
        <dbReference type="SAM" id="SignalP"/>
    </source>
</evidence>
<accession>A0A067K1Y3</accession>
<dbReference type="GO" id="GO:0000226">
    <property type="term" value="P:microtubule cytoskeleton organization"/>
    <property type="evidence" value="ECO:0007669"/>
    <property type="project" value="TreeGrafter"/>
</dbReference>
<dbReference type="OrthoDB" id="1733058at2759"/>
<dbReference type="PANTHER" id="PTHR12658:SF0">
    <property type="entry name" value="TUBULIN-SPECIFIC CHAPERONE D"/>
    <property type="match status" value="1"/>
</dbReference>
<keyword evidence="1" id="KW-0732">Signal</keyword>
<evidence type="ECO:0008006" key="4">
    <source>
        <dbReference type="Google" id="ProtNLM"/>
    </source>
</evidence>
<dbReference type="InterPro" id="IPR016024">
    <property type="entry name" value="ARM-type_fold"/>
</dbReference>
<organism evidence="2 3">
    <name type="scientific">Jatropha curcas</name>
    <name type="common">Barbados nut</name>
    <dbReference type="NCBI Taxonomy" id="180498"/>
    <lineage>
        <taxon>Eukaryota</taxon>
        <taxon>Viridiplantae</taxon>
        <taxon>Streptophyta</taxon>
        <taxon>Embryophyta</taxon>
        <taxon>Tracheophyta</taxon>
        <taxon>Spermatophyta</taxon>
        <taxon>Magnoliopsida</taxon>
        <taxon>eudicotyledons</taxon>
        <taxon>Gunneridae</taxon>
        <taxon>Pentapetalae</taxon>
        <taxon>rosids</taxon>
        <taxon>fabids</taxon>
        <taxon>Malpighiales</taxon>
        <taxon>Euphorbiaceae</taxon>
        <taxon>Crotonoideae</taxon>
        <taxon>Jatropheae</taxon>
        <taxon>Jatropha</taxon>
    </lineage>
</organism>
<dbReference type="AlphaFoldDB" id="A0A067K1Y3"/>
<dbReference type="GO" id="GO:0005096">
    <property type="term" value="F:GTPase activator activity"/>
    <property type="evidence" value="ECO:0007669"/>
    <property type="project" value="InterPro"/>
</dbReference>
<dbReference type="STRING" id="180498.A0A067K1Y3"/>
<dbReference type="PANTHER" id="PTHR12658">
    <property type="entry name" value="BETA-TUBULIN COFACTOR D"/>
    <property type="match status" value="1"/>
</dbReference>
<dbReference type="EMBL" id="KK914972">
    <property type="protein sequence ID" value="KDP25804.1"/>
    <property type="molecule type" value="Genomic_DNA"/>
</dbReference>
<dbReference type="InterPro" id="IPR033162">
    <property type="entry name" value="TBCD"/>
</dbReference>
<protein>
    <recommendedName>
        <fullName evidence="4">Tubulin-specific chaperone D C-terminal domain-containing protein</fullName>
    </recommendedName>
</protein>
<gene>
    <name evidence="2" type="ORF">JCGZ_22526</name>
</gene>
<proteinExistence type="predicted"/>
<evidence type="ECO:0000313" key="2">
    <source>
        <dbReference type="EMBL" id="KDP25804.1"/>
    </source>
</evidence>
<feature type="chain" id="PRO_5001642439" description="Tubulin-specific chaperone D C-terminal domain-containing protein" evidence="1">
    <location>
        <begin position="23"/>
        <end position="187"/>
    </location>
</feature>
<dbReference type="GO" id="GO:0007023">
    <property type="term" value="P:post-chaperonin tubulin folding pathway"/>
    <property type="evidence" value="ECO:0007669"/>
    <property type="project" value="InterPro"/>
</dbReference>
<feature type="signal peptide" evidence="1">
    <location>
        <begin position="1"/>
        <end position="22"/>
    </location>
</feature>
<dbReference type="Proteomes" id="UP000027138">
    <property type="component" value="Unassembled WGS sequence"/>
</dbReference>
<sequence>MLSTLAVGEVVLALHQCDYALATEVQDAAVKALKHFVKAYIGSAKSGSAGGITSKYLGQLTDQNIAVRRGSALALGVLPYEYLAGHRKDVLLKLCSSCAIEDNPENGDAEARVNAVKGLVSVCKTLTQARESSDICSEEDHMSLYRLIKDEVMPSLLKALGDYSMDNRGDVGSWVHEAAMEGLQTCS</sequence>
<evidence type="ECO:0000313" key="3">
    <source>
        <dbReference type="Proteomes" id="UP000027138"/>
    </source>
</evidence>
<dbReference type="GO" id="GO:0007021">
    <property type="term" value="P:tubulin complex assembly"/>
    <property type="evidence" value="ECO:0007669"/>
    <property type="project" value="InterPro"/>
</dbReference>
<dbReference type="GO" id="GO:0048487">
    <property type="term" value="F:beta-tubulin binding"/>
    <property type="evidence" value="ECO:0007669"/>
    <property type="project" value="InterPro"/>
</dbReference>
<reference evidence="2 3" key="1">
    <citation type="journal article" date="2014" name="PLoS ONE">
        <title>Global Analysis of Gene Expression Profiles in Physic Nut (Jatropha curcas L.) Seedlings Exposed to Salt Stress.</title>
        <authorList>
            <person name="Zhang L."/>
            <person name="Zhang C."/>
            <person name="Wu P."/>
            <person name="Chen Y."/>
            <person name="Li M."/>
            <person name="Jiang H."/>
            <person name="Wu G."/>
        </authorList>
    </citation>
    <scope>NUCLEOTIDE SEQUENCE [LARGE SCALE GENOMIC DNA]</scope>
    <source>
        <strain evidence="3">cv. GZQX0401</strain>
        <tissue evidence="2">Young leaves</tissue>
    </source>
</reference>
<keyword evidence="3" id="KW-1185">Reference proteome</keyword>